<proteinExistence type="predicted"/>
<dbReference type="InterPro" id="IPR002575">
    <property type="entry name" value="Aminoglycoside_PTrfase"/>
</dbReference>
<keyword evidence="2" id="KW-1185">Reference proteome</keyword>
<accession>A0A1Q2CIA6</accession>
<name>A0A1Q2CIA6_9ACTN</name>
<reference evidence="1 2" key="1">
    <citation type="journal article" date="2016" name="Int. J. Syst. Evol. Microbiol.">
        <title>Tessaracoccus flavus sp. nov., isolated from the drainage system of a lindane-producing factory.</title>
        <authorList>
            <person name="Kumari R."/>
            <person name="Singh P."/>
            <person name="Schumann P."/>
            <person name="Lal R."/>
        </authorList>
    </citation>
    <scope>NUCLEOTIDE SEQUENCE [LARGE SCALE GENOMIC DNA]</scope>
    <source>
        <strain evidence="1 2">RP1T</strain>
    </source>
</reference>
<evidence type="ECO:0000313" key="2">
    <source>
        <dbReference type="Proteomes" id="UP000188324"/>
    </source>
</evidence>
<dbReference type="KEGG" id="tfl:RPIT_14350"/>
<dbReference type="InterPro" id="IPR011009">
    <property type="entry name" value="Kinase-like_dom_sf"/>
</dbReference>
<organism evidence="1 2">
    <name type="scientific">Tessaracoccus flavus</name>
    <dbReference type="NCBI Taxonomy" id="1610493"/>
    <lineage>
        <taxon>Bacteria</taxon>
        <taxon>Bacillati</taxon>
        <taxon>Actinomycetota</taxon>
        <taxon>Actinomycetes</taxon>
        <taxon>Propionibacteriales</taxon>
        <taxon>Propionibacteriaceae</taxon>
        <taxon>Tessaracoccus</taxon>
    </lineage>
</organism>
<sequence length="378" mass="40708">MGNADGLTFTATRDEFHYRPGAEATAIYTVAYPVDGAEVVDHLLISTAAVGEPAVEVTTEHGRFSVWRHPADPRLPALAAACDPATVLSWLGQLPPHRDGIAELDISLLAYRPLRRAVLRLTADGRTWFVKVMPERKASILADRIDPVAAAGLTAPIALRPRPGVLVTAAVPGVSLAQRLVDWQFLGHALPEPADLAELLDQVPDAVTDLPRRESWADRLDFHSATAAHELPEHADRIASLAARIQTLLDSLPAGPVVPVHGDFYEANIFVSDQGLRVIDMDSCGPGHRVDDLACCLAHLAVLPSLSPESYPRIDEVLAHWLTDFDQRVNPASLRARVAAVLVSLISGAGPLAETWLELAEIWADSAVSAHGKLARRA</sequence>
<evidence type="ECO:0000313" key="1">
    <source>
        <dbReference type="EMBL" id="AQP45842.1"/>
    </source>
</evidence>
<dbReference type="AlphaFoldDB" id="A0A1Q2CIA6"/>
<protein>
    <submittedName>
        <fullName evidence="1">Uncharacterized protein</fullName>
    </submittedName>
</protein>
<dbReference type="SUPFAM" id="SSF56112">
    <property type="entry name" value="Protein kinase-like (PK-like)"/>
    <property type="match status" value="1"/>
</dbReference>
<dbReference type="Proteomes" id="UP000188324">
    <property type="component" value="Chromosome"/>
</dbReference>
<gene>
    <name evidence="1" type="ORF">RPIT_14350</name>
</gene>
<dbReference type="EMBL" id="CP019605">
    <property type="protein sequence ID" value="AQP45842.1"/>
    <property type="molecule type" value="Genomic_DNA"/>
</dbReference>
<dbReference type="RefSeq" id="WP_162274589.1">
    <property type="nucleotide sequence ID" value="NZ_CP019605.1"/>
</dbReference>
<dbReference type="Pfam" id="PF01636">
    <property type="entry name" value="APH"/>
    <property type="match status" value="1"/>
</dbReference>
<dbReference type="Gene3D" id="3.90.1200.10">
    <property type="match status" value="1"/>
</dbReference>
<dbReference type="STRING" id="1610493.RPIT_14350"/>